<evidence type="ECO:0000313" key="1">
    <source>
        <dbReference type="EMBL" id="KIO01611.1"/>
    </source>
</evidence>
<dbReference type="InParanoid" id="A0A0C3P294"/>
<protein>
    <submittedName>
        <fullName evidence="1">Uncharacterized protein</fullName>
    </submittedName>
</protein>
<reference evidence="2" key="2">
    <citation type="submission" date="2015-01" db="EMBL/GenBank/DDBJ databases">
        <title>Evolutionary Origins and Diversification of the Mycorrhizal Mutualists.</title>
        <authorList>
            <consortium name="DOE Joint Genome Institute"/>
            <consortium name="Mycorrhizal Genomics Consortium"/>
            <person name="Kohler A."/>
            <person name="Kuo A."/>
            <person name="Nagy L.G."/>
            <person name="Floudas D."/>
            <person name="Copeland A."/>
            <person name="Barry K.W."/>
            <person name="Cichocki N."/>
            <person name="Veneault-Fourrey C."/>
            <person name="LaButti K."/>
            <person name="Lindquist E.A."/>
            <person name="Lipzen A."/>
            <person name="Lundell T."/>
            <person name="Morin E."/>
            <person name="Murat C."/>
            <person name="Riley R."/>
            <person name="Ohm R."/>
            <person name="Sun H."/>
            <person name="Tunlid A."/>
            <person name="Henrissat B."/>
            <person name="Grigoriev I.V."/>
            <person name="Hibbett D.S."/>
            <person name="Martin F."/>
        </authorList>
    </citation>
    <scope>NUCLEOTIDE SEQUENCE [LARGE SCALE GENOMIC DNA]</scope>
    <source>
        <strain evidence="2">Marx 270</strain>
    </source>
</reference>
<sequence length="112" mass="12666">MYIPEGGWILRSGPLKLKGKGLSRFVCKHSIITSTFVRTAILEAGLPSLAITMYKYQLRTEAKACVIAGSVSQSRRYCSPGLLRLQVSIRSKAAYNAYKRAMRYYLKTLIEW</sequence>
<keyword evidence="2" id="KW-1185">Reference proteome</keyword>
<accession>A0A0C3P294</accession>
<organism evidence="1 2">
    <name type="scientific">Pisolithus tinctorius Marx 270</name>
    <dbReference type="NCBI Taxonomy" id="870435"/>
    <lineage>
        <taxon>Eukaryota</taxon>
        <taxon>Fungi</taxon>
        <taxon>Dikarya</taxon>
        <taxon>Basidiomycota</taxon>
        <taxon>Agaricomycotina</taxon>
        <taxon>Agaricomycetes</taxon>
        <taxon>Agaricomycetidae</taxon>
        <taxon>Boletales</taxon>
        <taxon>Sclerodermatineae</taxon>
        <taxon>Pisolithaceae</taxon>
        <taxon>Pisolithus</taxon>
    </lineage>
</organism>
<dbReference type="Proteomes" id="UP000054217">
    <property type="component" value="Unassembled WGS sequence"/>
</dbReference>
<dbReference type="AlphaFoldDB" id="A0A0C3P294"/>
<reference evidence="1 2" key="1">
    <citation type="submission" date="2014-04" db="EMBL/GenBank/DDBJ databases">
        <authorList>
            <consortium name="DOE Joint Genome Institute"/>
            <person name="Kuo A."/>
            <person name="Kohler A."/>
            <person name="Costa M.D."/>
            <person name="Nagy L.G."/>
            <person name="Floudas D."/>
            <person name="Copeland A."/>
            <person name="Barry K.W."/>
            <person name="Cichocki N."/>
            <person name="Veneault-Fourrey C."/>
            <person name="LaButti K."/>
            <person name="Lindquist E.A."/>
            <person name="Lipzen A."/>
            <person name="Lundell T."/>
            <person name="Morin E."/>
            <person name="Murat C."/>
            <person name="Sun H."/>
            <person name="Tunlid A."/>
            <person name="Henrissat B."/>
            <person name="Grigoriev I.V."/>
            <person name="Hibbett D.S."/>
            <person name="Martin F."/>
            <person name="Nordberg H.P."/>
            <person name="Cantor M.N."/>
            <person name="Hua S.X."/>
        </authorList>
    </citation>
    <scope>NUCLEOTIDE SEQUENCE [LARGE SCALE GENOMIC DNA]</scope>
    <source>
        <strain evidence="1 2">Marx 270</strain>
    </source>
</reference>
<gene>
    <name evidence="1" type="ORF">M404DRAFT_728387</name>
</gene>
<evidence type="ECO:0000313" key="2">
    <source>
        <dbReference type="Proteomes" id="UP000054217"/>
    </source>
</evidence>
<dbReference type="EMBL" id="KN831987">
    <property type="protein sequence ID" value="KIO01611.1"/>
    <property type="molecule type" value="Genomic_DNA"/>
</dbReference>
<proteinExistence type="predicted"/>
<name>A0A0C3P294_PISTI</name>
<dbReference type="HOGENOM" id="CLU_2146908_0_0_1"/>